<dbReference type="InterPro" id="IPR029044">
    <property type="entry name" value="Nucleotide-diphossugar_trans"/>
</dbReference>
<evidence type="ECO:0000313" key="15">
    <source>
        <dbReference type="Proteomes" id="UP000006757"/>
    </source>
</evidence>
<evidence type="ECO:0000256" key="6">
    <source>
        <dbReference type="ARBA" id="ARBA00022692"/>
    </source>
</evidence>
<sequence length="1127" mass="125316">MARYDDAPLPYSSSGPMPTRNPTLRRGNTRGGTVKRSKTLTRPERHVAPEPLINPGTSAQTTPAEGGNWNWWVLTSWIATFYAPPALLRACGIKDKQTQQAWREKVTLCTIAVIMGAIVGFATMGLQSALCPGGETNKAYQLLGSQNRYAFDISESATPEHVNFYQLANNMSGQDITMLFQRNNDDYPECQGKNAKYATSPLCPTKDPSGTSTDPICSLPQLNKQTVETLKLKNLTLWEGYSWEQVAKLDDYLVLDGYVLNMGPYLAANPNSIENDPVDQVIRRALDKQRSSGKDVTNQFYHTQELRDAIPCMKSRYLAGHIDKMTPGCFVAALFLYCSLGVILGVVLIRFFMALIFNWFIAHRLVEKQDVHGRAIAPTVMPEGANVSVNNQNGTAPWASGQNGQKSAPAPIMDMAQIGQDLFTVCLITCYSEGEEGIRGTLDSIASTTFPDQRKLLWIVCDGMITGAGEKMSTPDICVSMLDADPRFGNPQPMGYIAVGSGAKKENRAMVYAGHYLTKNGHRTPAVIVVKCGMPSEANDAKPGNRGKRDSQLILMNFFSRCTYNDRMTPLDYDLFRKVQTLMGVTPDFFELCLMVDADTKVYPDSLTHLVHCMANDSRVMGVCGETRIANKRQSWVTAIQVFEYYISHHHIKAFESVFGGVTCLPGCFSMYRIKARKDDDDDWVPILVKPEIVREYSQSDVVTLHQKNLLLLGEDRFLSTIMLRTFPHRRNVFLPQARCRTIAPDEFKVLLSQRRRWINSTIHNLMELVLVRDLCGTFCFSMQFVVFMDLVGTIVLPIAICLTGALIINSIIKPPTDFVEAIPLMLLACILGLPAVLITLTTRKMIYVAWMLVYLCALPVWNFVLPVYSFWHFDDFSWGETRKVEGEVVDKAGHGGDKAIFDGTTIPLRRWEDWERSRLRKLRREEKRRKQMERAHGQGFYNDDPDALTIPRNVSRAALSDDSGSIMSSEEDVWGAEIGGYNENHPAYPPPPMALAPNAVAARPGTQVLGMDEMAALLDQGFDEPPAAAWRPERNESSPLHRHPAQPADYTRTPKASPPNEYSPLSPRSSGGGSPMPSASASMGVQLQDHGATSTSVESGQHQGQHARQRSKTYGPLGPLDDYGGR</sequence>
<dbReference type="PANTHER" id="PTHR22914:SF41">
    <property type="entry name" value="CHITIN SYNTHASE 7"/>
    <property type="match status" value="1"/>
</dbReference>
<feature type="transmembrane region" description="Helical" evidence="12">
    <location>
        <begin position="791"/>
        <end position="813"/>
    </location>
</feature>
<evidence type="ECO:0000256" key="4">
    <source>
        <dbReference type="ARBA" id="ARBA00022676"/>
    </source>
</evidence>
<dbReference type="eggNOG" id="KOG2571">
    <property type="taxonomic scope" value="Eukaryota"/>
</dbReference>
<dbReference type="Pfam" id="PF03142">
    <property type="entry name" value="Chitin_synth_2"/>
    <property type="match status" value="1"/>
</dbReference>
<keyword evidence="9" id="KW-0325">Glycoprotein</keyword>
<evidence type="ECO:0000259" key="13">
    <source>
        <dbReference type="Pfam" id="PF22997"/>
    </source>
</evidence>
<evidence type="ECO:0000256" key="5">
    <source>
        <dbReference type="ARBA" id="ARBA00022679"/>
    </source>
</evidence>
<dbReference type="GO" id="GO:0030428">
    <property type="term" value="C:cell septum"/>
    <property type="evidence" value="ECO:0007669"/>
    <property type="project" value="TreeGrafter"/>
</dbReference>
<keyword evidence="4" id="KW-0328">Glycosyltransferase</keyword>
<keyword evidence="6 12" id="KW-0812">Transmembrane</keyword>
<feature type="region of interest" description="Disordered" evidence="11">
    <location>
        <begin position="1"/>
        <end position="41"/>
    </location>
</feature>
<dbReference type="Pfam" id="PF22997">
    <property type="entry name" value="CHS4"/>
    <property type="match status" value="1"/>
</dbReference>
<feature type="transmembrane region" description="Helical" evidence="12">
    <location>
        <begin position="69"/>
        <end position="88"/>
    </location>
</feature>
<keyword evidence="15" id="KW-1185">Reference proteome</keyword>
<feature type="transmembrane region" description="Helical" evidence="12">
    <location>
        <begin position="108"/>
        <end position="130"/>
    </location>
</feature>
<dbReference type="OMA" id="KYLVNCM"/>
<dbReference type="Proteomes" id="UP000006757">
    <property type="component" value="Unassembled WGS sequence"/>
</dbReference>
<protein>
    <recommendedName>
        <fullName evidence="2">chitin synthase</fullName>
        <ecNumber evidence="2">2.4.1.16</ecNumber>
    </recommendedName>
</protein>
<dbReference type="InterPro" id="IPR054295">
    <property type="entry name" value="CHS4-like_dom"/>
</dbReference>
<dbReference type="InParanoid" id="K1VN25"/>
<dbReference type="STRING" id="1220162.K1VN25"/>
<dbReference type="Gene3D" id="3.90.550.10">
    <property type="entry name" value="Spore Coat Polysaccharide Biosynthesis Protein SpsA, Chain A"/>
    <property type="match status" value="1"/>
</dbReference>
<keyword evidence="3" id="KW-1003">Cell membrane</keyword>
<comment type="subcellular location">
    <subcellularLocation>
        <location evidence="1">Cell membrane</location>
        <topology evidence="1">Multi-pass membrane protein</topology>
    </subcellularLocation>
</comment>
<dbReference type="SUPFAM" id="SSF53448">
    <property type="entry name" value="Nucleotide-diphospho-sugar transferases"/>
    <property type="match status" value="1"/>
</dbReference>
<feature type="compositionally biased region" description="Low complexity" evidence="11">
    <location>
        <begin position="1064"/>
        <end position="1085"/>
    </location>
</feature>
<feature type="transmembrane region" description="Helical" evidence="12">
    <location>
        <begin position="334"/>
        <end position="361"/>
    </location>
</feature>
<keyword evidence="5" id="KW-0808">Transferase</keyword>
<feature type="domain" description="Chitin synthase 4-like" evidence="13">
    <location>
        <begin position="240"/>
        <end position="321"/>
    </location>
</feature>
<feature type="region of interest" description="Disordered" evidence="11">
    <location>
        <begin position="1026"/>
        <end position="1127"/>
    </location>
</feature>
<gene>
    <name evidence="14" type="ORF">A1Q2_00080</name>
</gene>
<feature type="compositionally biased region" description="Polar residues" evidence="11">
    <location>
        <begin position="1092"/>
        <end position="1105"/>
    </location>
</feature>
<comment type="catalytic activity">
    <reaction evidence="10">
        <text>[(1-&gt;4)-N-acetyl-beta-D-glucosaminyl](n) + UDP-N-acetyl-alpha-D-glucosamine = [(1-&gt;4)-N-acetyl-beta-D-glucosaminyl](n+1) + UDP + H(+)</text>
        <dbReference type="Rhea" id="RHEA:16637"/>
        <dbReference type="Rhea" id="RHEA-COMP:9593"/>
        <dbReference type="Rhea" id="RHEA-COMP:9595"/>
        <dbReference type="ChEBI" id="CHEBI:15378"/>
        <dbReference type="ChEBI" id="CHEBI:17029"/>
        <dbReference type="ChEBI" id="CHEBI:57705"/>
        <dbReference type="ChEBI" id="CHEBI:58223"/>
        <dbReference type="EC" id="2.4.1.16"/>
    </reaction>
</comment>
<organism evidence="14 15">
    <name type="scientific">Trichosporon asahii var. asahii (strain CBS 8904)</name>
    <name type="common">Yeast</name>
    <dbReference type="NCBI Taxonomy" id="1220162"/>
    <lineage>
        <taxon>Eukaryota</taxon>
        <taxon>Fungi</taxon>
        <taxon>Dikarya</taxon>
        <taxon>Basidiomycota</taxon>
        <taxon>Agaricomycotina</taxon>
        <taxon>Tremellomycetes</taxon>
        <taxon>Trichosporonales</taxon>
        <taxon>Trichosporonaceae</taxon>
        <taxon>Trichosporon</taxon>
    </lineage>
</organism>
<dbReference type="GO" id="GO:0006031">
    <property type="term" value="P:chitin biosynthetic process"/>
    <property type="evidence" value="ECO:0007669"/>
    <property type="project" value="TreeGrafter"/>
</dbReference>
<feature type="compositionally biased region" description="Polar residues" evidence="11">
    <location>
        <begin position="11"/>
        <end position="22"/>
    </location>
</feature>
<dbReference type="EC" id="2.4.1.16" evidence="2"/>
<evidence type="ECO:0000256" key="9">
    <source>
        <dbReference type="ARBA" id="ARBA00023180"/>
    </source>
</evidence>
<keyword evidence="7 12" id="KW-1133">Transmembrane helix</keyword>
<dbReference type="EMBL" id="AMBO01000062">
    <property type="protein sequence ID" value="EKD05590.1"/>
    <property type="molecule type" value="Genomic_DNA"/>
</dbReference>
<feature type="transmembrane region" description="Helical" evidence="12">
    <location>
        <begin position="819"/>
        <end position="841"/>
    </location>
</feature>
<dbReference type="CDD" id="cd04190">
    <property type="entry name" value="Chitin_synth_C"/>
    <property type="match status" value="1"/>
</dbReference>
<comment type="caution">
    <text evidence="14">The sequence shown here is derived from an EMBL/GenBank/DDBJ whole genome shotgun (WGS) entry which is preliminary data.</text>
</comment>
<dbReference type="PANTHER" id="PTHR22914">
    <property type="entry name" value="CHITIN SYNTHASE"/>
    <property type="match status" value="1"/>
</dbReference>
<evidence type="ECO:0000256" key="10">
    <source>
        <dbReference type="ARBA" id="ARBA00048014"/>
    </source>
</evidence>
<evidence type="ECO:0000256" key="7">
    <source>
        <dbReference type="ARBA" id="ARBA00022989"/>
    </source>
</evidence>
<evidence type="ECO:0000256" key="12">
    <source>
        <dbReference type="SAM" id="Phobius"/>
    </source>
</evidence>
<dbReference type="GO" id="GO:0005886">
    <property type="term" value="C:plasma membrane"/>
    <property type="evidence" value="ECO:0007669"/>
    <property type="project" value="UniProtKB-SubCell"/>
</dbReference>
<dbReference type="HOGENOM" id="CLU_002572_0_0_1"/>
<evidence type="ECO:0000256" key="11">
    <source>
        <dbReference type="SAM" id="MobiDB-lite"/>
    </source>
</evidence>
<evidence type="ECO:0000256" key="1">
    <source>
        <dbReference type="ARBA" id="ARBA00004651"/>
    </source>
</evidence>
<evidence type="ECO:0000256" key="2">
    <source>
        <dbReference type="ARBA" id="ARBA00012543"/>
    </source>
</evidence>
<evidence type="ECO:0000256" key="8">
    <source>
        <dbReference type="ARBA" id="ARBA00023136"/>
    </source>
</evidence>
<dbReference type="OrthoDB" id="370884at2759"/>
<evidence type="ECO:0000313" key="14">
    <source>
        <dbReference type="EMBL" id="EKD05590.1"/>
    </source>
</evidence>
<evidence type="ECO:0000256" key="3">
    <source>
        <dbReference type="ARBA" id="ARBA00022475"/>
    </source>
</evidence>
<dbReference type="GO" id="GO:0004100">
    <property type="term" value="F:chitin synthase activity"/>
    <property type="evidence" value="ECO:0007669"/>
    <property type="project" value="UniProtKB-EC"/>
</dbReference>
<name>K1VN25_TRIAC</name>
<dbReference type="AlphaFoldDB" id="K1VN25"/>
<keyword evidence="8 12" id="KW-0472">Membrane</keyword>
<feature type="transmembrane region" description="Helical" evidence="12">
    <location>
        <begin position="848"/>
        <end position="872"/>
    </location>
</feature>
<proteinExistence type="predicted"/>
<dbReference type="InterPro" id="IPR004835">
    <property type="entry name" value="Chitin_synth"/>
</dbReference>
<accession>K1VN25</accession>
<reference evidence="14 15" key="1">
    <citation type="journal article" date="2012" name="Eukaryot. Cell">
        <title>Genome sequence of the Trichosporon asahii environmental strain CBS 8904.</title>
        <authorList>
            <person name="Yang R.Y."/>
            <person name="Li H.T."/>
            <person name="Zhu H."/>
            <person name="Zhou G.P."/>
            <person name="Wang M."/>
            <person name="Wang L."/>
        </authorList>
    </citation>
    <scope>NUCLEOTIDE SEQUENCE [LARGE SCALE GENOMIC DNA]</scope>
    <source>
        <strain evidence="14 15">CBS 8904</strain>
    </source>
</reference>